<reference evidence="1 2" key="1">
    <citation type="submission" date="2018-11" db="EMBL/GenBank/DDBJ databases">
        <title>Genomic profiling of Staphylococcus species from a Poultry farm system in KwaZulu-Natal, South Africa.</title>
        <authorList>
            <person name="Amoako D.G."/>
            <person name="Somboro A.M."/>
            <person name="Abia A.L.K."/>
            <person name="Bester L.A."/>
            <person name="Essack S.Y."/>
        </authorList>
    </citation>
    <scope>NUCLEOTIDE SEQUENCE [LARGE SCALE GENOMIC DNA]</scope>
    <source>
        <strain evidence="1 2">SA12</strain>
    </source>
</reference>
<sequence>IGISRNMFGIKNFIDTFATLELHNQVCSNAIIQARYHDLDQLQKRYKRNESYYNNALAIKRFFIALDKIIDFNRPKV</sequence>
<gene>
    <name evidence="1" type="ORF">EIH03_03855</name>
</gene>
<dbReference type="Proteomes" id="UP000294017">
    <property type="component" value="Unassembled WGS sequence"/>
</dbReference>
<organism evidence="1 2">
    <name type="scientific">Staphylococcus aureus</name>
    <dbReference type="NCBI Taxonomy" id="1280"/>
    <lineage>
        <taxon>Bacteria</taxon>
        <taxon>Bacillati</taxon>
        <taxon>Bacillota</taxon>
        <taxon>Bacilli</taxon>
        <taxon>Bacillales</taxon>
        <taxon>Staphylococcaceae</taxon>
        <taxon>Staphylococcus</taxon>
    </lineage>
</organism>
<dbReference type="AlphaFoldDB" id="A0AB37XTN0"/>
<comment type="caution">
    <text evidence="1">The sequence shown here is derived from an EMBL/GenBank/DDBJ whole genome shotgun (WGS) entry which is preliminary data.</text>
</comment>
<proteinExistence type="predicted"/>
<evidence type="ECO:0000313" key="1">
    <source>
        <dbReference type="EMBL" id="RZI07922.1"/>
    </source>
</evidence>
<dbReference type="EMBL" id="RQTF01000057">
    <property type="protein sequence ID" value="RZI07922.1"/>
    <property type="molecule type" value="Genomic_DNA"/>
</dbReference>
<evidence type="ECO:0000313" key="2">
    <source>
        <dbReference type="Proteomes" id="UP000294017"/>
    </source>
</evidence>
<protein>
    <submittedName>
        <fullName evidence="1">Abi family protein</fullName>
    </submittedName>
</protein>
<feature type="non-terminal residue" evidence="1">
    <location>
        <position position="1"/>
    </location>
</feature>
<accession>A0AB37XTN0</accession>
<name>A0AB37XTN0_STAAU</name>